<organism evidence="1 2">
    <name type="scientific">Marasmiellus scandens</name>
    <dbReference type="NCBI Taxonomy" id="2682957"/>
    <lineage>
        <taxon>Eukaryota</taxon>
        <taxon>Fungi</taxon>
        <taxon>Dikarya</taxon>
        <taxon>Basidiomycota</taxon>
        <taxon>Agaricomycotina</taxon>
        <taxon>Agaricomycetes</taxon>
        <taxon>Agaricomycetidae</taxon>
        <taxon>Agaricales</taxon>
        <taxon>Marasmiineae</taxon>
        <taxon>Omphalotaceae</taxon>
        <taxon>Marasmiellus</taxon>
    </lineage>
</organism>
<keyword evidence="2" id="KW-1185">Reference proteome</keyword>
<dbReference type="Proteomes" id="UP001498398">
    <property type="component" value="Unassembled WGS sequence"/>
</dbReference>
<evidence type="ECO:0000313" key="2">
    <source>
        <dbReference type="Proteomes" id="UP001498398"/>
    </source>
</evidence>
<accession>A0ABR1JEQ0</accession>
<evidence type="ECO:0000313" key="1">
    <source>
        <dbReference type="EMBL" id="KAK7457766.1"/>
    </source>
</evidence>
<sequence length="465" mass="53499">MPLLPQTTHDLLLRELSPVERVRFSKVSKEAHAAVQSFNKRAFRIEKLLSRYFDTPQEINQFRQTQYRTGILISGSSALQFFDCSEYDSDLDLYVHFEKCRPVIDFLLSIGYVFQPSSKQSEDVTLALNSTSGETYSGPIGLRGVLNFSKNQKKIQIITCDDCPIQVILQFHSTCVINVMSHSHAYSIFPRATFHGRGSVKLVPMQLLLGEASVNYHSALVKYEERGWSLAKFPSAPDFYRQNSEFFLGARHIGDAACWTIALSRIDGLSEREMSLEADTLRGNSWRQTKAAHNNFKLVHCLFRWQKRGWNYVVPALFSHYSQNESINSEIDLVKLLCSKITCLQNAPTNAKLITDEILKMPDFPDVPYQYHLSVDATKILSDYYTNLNRSWRVKNLRIAFNLKPNDDPRKPPRLSTTVIYSIFYIYEEDSYIPHFGRSFKKTDDVSIKVVDSDAEEFVLYEPRD</sequence>
<dbReference type="EMBL" id="JBANRG010000019">
    <property type="protein sequence ID" value="KAK7457766.1"/>
    <property type="molecule type" value="Genomic_DNA"/>
</dbReference>
<gene>
    <name evidence="1" type="ORF">VKT23_010105</name>
</gene>
<name>A0ABR1JEQ0_9AGAR</name>
<protein>
    <recommendedName>
        <fullName evidence="3">F-box domain-containing protein</fullName>
    </recommendedName>
</protein>
<reference evidence="1 2" key="1">
    <citation type="submission" date="2024-01" db="EMBL/GenBank/DDBJ databases">
        <title>A draft genome for the cacao thread blight pathogen Marasmiellus scandens.</title>
        <authorList>
            <person name="Baruah I.K."/>
            <person name="Leung J."/>
            <person name="Bukari Y."/>
            <person name="Amoako-Attah I."/>
            <person name="Meinhardt L.W."/>
            <person name="Bailey B.A."/>
            <person name="Cohen S.P."/>
        </authorList>
    </citation>
    <scope>NUCLEOTIDE SEQUENCE [LARGE SCALE GENOMIC DNA]</scope>
    <source>
        <strain evidence="1 2">GH-19</strain>
    </source>
</reference>
<proteinExistence type="predicted"/>
<evidence type="ECO:0008006" key="3">
    <source>
        <dbReference type="Google" id="ProtNLM"/>
    </source>
</evidence>
<comment type="caution">
    <text evidence="1">The sequence shown here is derived from an EMBL/GenBank/DDBJ whole genome shotgun (WGS) entry which is preliminary data.</text>
</comment>